<proteinExistence type="predicted"/>
<gene>
    <name evidence="1" type="ORF">Pmani_027223</name>
</gene>
<dbReference type="AlphaFoldDB" id="A0AAE1P213"/>
<name>A0AAE1P213_9EUCA</name>
<accession>A0AAE1P213</accession>
<comment type="caution">
    <text evidence="1">The sequence shown here is derived from an EMBL/GenBank/DDBJ whole genome shotgun (WGS) entry which is preliminary data.</text>
</comment>
<dbReference type="Proteomes" id="UP001292094">
    <property type="component" value="Unassembled WGS sequence"/>
</dbReference>
<evidence type="ECO:0000313" key="2">
    <source>
        <dbReference type="Proteomes" id="UP001292094"/>
    </source>
</evidence>
<sequence length="90" mass="10074">MYSATAGANGPLLGTDEEEIVLMQYLVLDAVCRKKVTEQQYIVRPPTEDINENVLGEQCREDFGLTEDKVKNGQPFESVVDSRAFMAVFD</sequence>
<protein>
    <submittedName>
        <fullName evidence="1">Uncharacterized protein</fullName>
    </submittedName>
</protein>
<organism evidence="1 2">
    <name type="scientific">Petrolisthes manimaculis</name>
    <dbReference type="NCBI Taxonomy" id="1843537"/>
    <lineage>
        <taxon>Eukaryota</taxon>
        <taxon>Metazoa</taxon>
        <taxon>Ecdysozoa</taxon>
        <taxon>Arthropoda</taxon>
        <taxon>Crustacea</taxon>
        <taxon>Multicrustacea</taxon>
        <taxon>Malacostraca</taxon>
        <taxon>Eumalacostraca</taxon>
        <taxon>Eucarida</taxon>
        <taxon>Decapoda</taxon>
        <taxon>Pleocyemata</taxon>
        <taxon>Anomura</taxon>
        <taxon>Galatheoidea</taxon>
        <taxon>Porcellanidae</taxon>
        <taxon>Petrolisthes</taxon>
    </lineage>
</organism>
<evidence type="ECO:0000313" key="1">
    <source>
        <dbReference type="EMBL" id="KAK4300579.1"/>
    </source>
</evidence>
<reference evidence="1" key="1">
    <citation type="submission" date="2023-11" db="EMBL/GenBank/DDBJ databases">
        <title>Genome assemblies of two species of porcelain crab, Petrolisthes cinctipes and Petrolisthes manimaculis (Anomura: Porcellanidae).</title>
        <authorList>
            <person name="Angst P."/>
        </authorList>
    </citation>
    <scope>NUCLEOTIDE SEQUENCE</scope>
    <source>
        <strain evidence="1">PB745_02</strain>
        <tissue evidence="1">Gill</tissue>
    </source>
</reference>
<dbReference type="EMBL" id="JAWZYT010003027">
    <property type="protein sequence ID" value="KAK4300579.1"/>
    <property type="molecule type" value="Genomic_DNA"/>
</dbReference>
<keyword evidence="2" id="KW-1185">Reference proteome</keyword>